<accession>A0ABM9MPG2</accession>
<comment type="caution">
    <text evidence="1">The sequence shown here is derived from an EMBL/GenBank/DDBJ whole genome shotgun (WGS) entry which is preliminary data.</text>
</comment>
<dbReference type="Pfam" id="PF09711">
    <property type="entry name" value="Cas_Csn2"/>
    <property type="match status" value="1"/>
</dbReference>
<dbReference type="NCBIfam" id="TIGR01866">
    <property type="entry name" value="cas_Csn2"/>
    <property type="match status" value="1"/>
</dbReference>
<proteinExistence type="predicted"/>
<evidence type="ECO:0000313" key="2">
    <source>
        <dbReference type="Proteomes" id="UP001314166"/>
    </source>
</evidence>
<sequence>MTIGQLNIEGVGTVQINEGLNLITLADAQLYNRVIQAIRVGVGDKIVYSENHQPKALNKVGMFLGDPVGGGDIRNYYSKFIPTILETAISDERRDRAYLLSLELQSLLAEEIIDSNLPFRIESEWNLEKIIKSQNITVEKSNVNTIFDKIEDIVHTMGMLNEERYLLLTNLSLYCDMSELNQLHQCLLAEGINLISLNLSRESVINDETFKTSYIDQDFVLFT</sequence>
<dbReference type="EMBL" id="CAUZMB010000002">
    <property type="protein sequence ID" value="CAK1230685.1"/>
    <property type="molecule type" value="Genomic_DNA"/>
</dbReference>
<protein>
    <recommendedName>
        <fullName evidence="3">Type II-A CRISPR-associated protein Csn2</fullName>
    </recommendedName>
</protein>
<dbReference type="InterPro" id="IPR038600">
    <property type="entry name" value="Csn2_sf"/>
</dbReference>
<dbReference type="Gene3D" id="3.40.50.11940">
    <property type="match status" value="1"/>
</dbReference>
<keyword evidence="2" id="KW-1185">Reference proteome</keyword>
<dbReference type="InterPro" id="IPR010146">
    <property type="entry name" value="CRISPR-assoc_prot_Csn2-typ"/>
</dbReference>
<dbReference type="Proteomes" id="UP001314166">
    <property type="component" value="Unassembled WGS sequence"/>
</dbReference>
<reference evidence="1 2" key="1">
    <citation type="submission" date="2023-10" db="EMBL/GenBank/DDBJ databases">
        <authorList>
            <person name="Botero Cardona J."/>
        </authorList>
    </citation>
    <scope>NUCLEOTIDE SEQUENCE [LARGE SCALE GENOMIC DNA]</scope>
    <source>
        <strain evidence="1 2">R-55214</strain>
    </source>
</reference>
<name>A0ABM9MPG2_9LACO</name>
<evidence type="ECO:0000313" key="1">
    <source>
        <dbReference type="EMBL" id="CAK1230685.1"/>
    </source>
</evidence>
<gene>
    <name evidence="1" type="ORF">R55214_HHFBAMCI_00342</name>
</gene>
<dbReference type="RefSeq" id="WP_338343485.1">
    <property type="nucleotide sequence ID" value="NZ_CAUZLH010000005.1"/>
</dbReference>
<evidence type="ECO:0008006" key="3">
    <source>
        <dbReference type="Google" id="ProtNLM"/>
    </source>
</evidence>
<organism evidence="1 2">
    <name type="scientific">Fructobacillus evanidus</name>
    <dbReference type="NCBI Taxonomy" id="3064281"/>
    <lineage>
        <taxon>Bacteria</taxon>
        <taxon>Bacillati</taxon>
        <taxon>Bacillota</taxon>
        <taxon>Bacilli</taxon>
        <taxon>Lactobacillales</taxon>
        <taxon>Lactobacillaceae</taxon>
        <taxon>Fructobacillus</taxon>
    </lineage>
</organism>